<dbReference type="Pfam" id="PF01582">
    <property type="entry name" value="TIR"/>
    <property type="match status" value="1"/>
</dbReference>
<proteinExistence type="predicted"/>
<evidence type="ECO:0000259" key="2">
    <source>
        <dbReference type="PROSITE" id="PS50104"/>
    </source>
</evidence>
<evidence type="ECO:0000256" key="1">
    <source>
        <dbReference type="ARBA" id="ARBA00023027"/>
    </source>
</evidence>
<dbReference type="GO" id="GO:0007165">
    <property type="term" value="P:signal transduction"/>
    <property type="evidence" value="ECO:0007669"/>
    <property type="project" value="InterPro"/>
</dbReference>
<dbReference type="Proteomes" id="UP000811609">
    <property type="component" value="Chromosome 15"/>
</dbReference>
<keyword evidence="4" id="KW-1185">Reference proteome</keyword>
<dbReference type="PROSITE" id="PS50104">
    <property type="entry name" value="TIR"/>
    <property type="match status" value="1"/>
</dbReference>
<comment type="caution">
    <text evidence="3">The sequence shown here is derived from an EMBL/GenBank/DDBJ whole genome shotgun (WGS) entry which is preliminary data.</text>
</comment>
<dbReference type="FunFam" id="3.40.50.10140:FF:000007">
    <property type="entry name" value="Disease resistance protein (TIR-NBS-LRR class)"/>
    <property type="match status" value="1"/>
</dbReference>
<sequence>MTSNSMAFQFGASSSSSPSSFPSIRIWNYDVFLSFRGEDVRDNFISHLHKALVEKGINSYIDYNLERGEEISPALFNAIEGSMISIIVLSENYAGSRWCLDELLKIFDCKEIKKQIVLPVFFQVDPSEVRHQKENFGKSFDKLGDKVKDDAKMVKWKKALEKVADLADFRFPSANFSGNKLSCRRY</sequence>
<name>A0A8T1NFH1_CARIL</name>
<feature type="domain" description="TIR" evidence="2">
    <location>
        <begin position="27"/>
        <end position="186"/>
    </location>
</feature>
<dbReference type="SMART" id="SM00255">
    <property type="entry name" value="TIR"/>
    <property type="match status" value="1"/>
</dbReference>
<reference evidence="3" key="1">
    <citation type="submission" date="2020-12" db="EMBL/GenBank/DDBJ databases">
        <title>WGS assembly of Carya illinoinensis cv. Pawnee.</title>
        <authorList>
            <person name="Platts A."/>
            <person name="Shu S."/>
            <person name="Wright S."/>
            <person name="Barry K."/>
            <person name="Edger P."/>
            <person name="Pires J.C."/>
            <person name="Schmutz J."/>
        </authorList>
    </citation>
    <scope>NUCLEOTIDE SEQUENCE</scope>
    <source>
        <tissue evidence="3">Leaf</tissue>
    </source>
</reference>
<organism evidence="3 4">
    <name type="scientific">Carya illinoinensis</name>
    <name type="common">Pecan</name>
    <dbReference type="NCBI Taxonomy" id="32201"/>
    <lineage>
        <taxon>Eukaryota</taxon>
        <taxon>Viridiplantae</taxon>
        <taxon>Streptophyta</taxon>
        <taxon>Embryophyta</taxon>
        <taxon>Tracheophyta</taxon>
        <taxon>Spermatophyta</taxon>
        <taxon>Magnoliopsida</taxon>
        <taxon>eudicotyledons</taxon>
        <taxon>Gunneridae</taxon>
        <taxon>Pentapetalae</taxon>
        <taxon>rosids</taxon>
        <taxon>fabids</taxon>
        <taxon>Fagales</taxon>
        <taxon>Juglandaceae</taxon>
        <taxon>Carya</taxon>
    </lineage>
</organism>
<keyword evidence="1" id="KW-0520">NAD</keyword>
<dbReference type="PANTHER" id="PTHR32009:SF146">
    <property type="entry name" value="TIR DOMAIN-CONTAINING PROTEIN"/>
    <property type="match status" value="1"/>
</dbReference>
<evidence type="ECO:0000313" key="4">
    <source>
        <dbReference type="Proteomes" id="UP000811609"/>
    </source>
</evidence>
<protein>
    <recommendedName>
        <fullName evidence="2">TIR domain-containing protein</fullName>
    </recommendedName>
</protein>
<dbReference type="AlphaFoldDB" id="A0A8T1NFH1"/>
<dbReference type="InterPro" id="IPR000157">
    <property type="entry name" value="TIR_dom"/>
</dbReference>
<dbReference type="EMBL" id="CM031823">
    <property type="protein sequence ID" value="KAG6627854.1"/>
    <property type="molecule type" value="Genomic_DNA"/>
</dbReference>
<accession>A0A8T1NFH1</accession>
<dbReference type="PANTHER" id="PTHR32009">
    <property type="entry name" value="TMV RESISTANCE PROTEIN N-LIKE"/>
    <property type="match status" value="1"/>
</dbReference>
<evidence type="ECO:0000313" key="3">
    <source>
        <dbReference type="EMBL" id="KAG6627854.1"/>
    </source>
</evidence>
<gene>
    <name evidence="3" type="ORF">CIPAW_15G158700</name>
</gene>